<dbReference type="EMBL" id="CM023470">
    <property type="protein sequence ID" value="KAH7980351.1"/>
    <property type="molecule type" value="Genomic_DNA"/>
</dbReference>
<protein>
    <submittedName>
        <fullName evidence="1">Uncharacterized protein</fullName>
    </submittedName>
</protein>
<organism evidence="1 2">
    <name type="scientific">Dermacentor silvarum</name>
    <name type="common">Tick</name>
    <dbReference type="NCBI Taxonomy" id="543639"/>
    <lineage>
        <taxon>Eukaryota</taxon>
        <taxon>Metazoa</taxon>
        <taxon>Ecdysozoa</taxon>
        <taxon>Arthropoda</taxon>
        <taxon>Chelicerata</taxon>
        <taxon>Arachnida</taxon>
        <taxon>Acari</taxon>
        <taxon>Parasitiformes</taxon>
        <taxon>Ixodida</taxon>
        <taxon>Ixodoidea</taxon>
        <taxon>Ixodidae</taxon>
        <taxon>Rhipicephalinae</taxon>
        <taxon>Dermacentor</taxon>
    </lineage>
</organism>
<accession>A0ACB8E1E5</accession>
<comment type="caution">
    <text evidence="1">The sequence shown here is derived from an EMBL/GenBank/DDBJ whole genome shotgun (WGS) entry which is preliminary data.</text>
</comment>
<proteinExistence type="predicted"/>
<reference evidence="1" key="1">
    <citation type="submission" date="2020-05" db="EMBL/GenBank/DDBJ databases">
        <title>Large-scale comparative analyses of tick genomes elucidate their genetic diversity and vector capacities.</title>
        <authorList>
            <person name="Jia N."/>
            <person name="Wang J."/>
            <person name="Shi W."/>
            <person name="Du L."/>
            <person name="Sun Y."/>
            <person name="Zhan W."/>
            <person name="Jiang J."/>
            <person name="Wang Q."/>
            <person name="Zhang B."/>
            <person name="Ji P."/>
            <person name="Sakyi L.B."/>
            <person name="Cui X."/>
            <person name="Yuan T."/>
            <person name="Jiang B."/>
            <person name="Yang W."/>
            <person name="Lam T.T.-Y."/>
            <person name="Chang Q."/>
            <person name="Ding S."/>
            <person name="Wang X."/>
            <person name="Zhu J."/>
            <person name="Ruan X."/>
            <person name="Zhao L."/>
            <person name="Wei J."/>
            <person name="Que T."/>
            <person name="Du C."/>
            <person name="Cheng J."/>
            <person name="Dai P."/>
            <person name="Han X."/>
            <person name="Huang E."/>
            <person name="Gao Y."/>
            <person name="Liu J."/>
            <person name="Shao H."/>
            <person name="Ye R."/>
            <person name="Li L."/>
            <person name="Wei W."/>
            <person name="Wang X."/>
            <person name="Wang C."/>
            <person name="Yang T."/>
            <person name="Huo Q."/>
            <person name="Li W."/>
            <person name="Guo W."/>
            <person name="Chen H."/>
            <person name="Zhou L."/>
            <person name="Ni X."/>
            <person name="Tian J."/>
            <person name="Zhou Y."/>
            <person name="Sheng Y."/>
            <person name="Liu T."/>
            <person name="Pan Y."/>
            <person name="Xia L."/>
            <person name="Li J."/>
            <person name="Zhao F."/>
            <person name="Cao W."/>
        </authorList>
    </citation>
    <scope>NUCLEOTIDE SEQUENCE</scope>
    <source>
        <strain evidence="1">Dsil-2018</strain>
    </source>
</reference>
<evidence type="ECO:0000313" key="1">
    <source>
        <dbReference type="EMBL" id="KAH7980351.1"/>
    </source>
</evidence>
<dbReference type="Proteomes" id="UP000821865">
    <property type="component" value="Chromosome 1"/>
</dbReference>
<keyword evidence="2" id="KW-1185">Reference proteome</keyword>
<sequence length="177" mass="20112">MVVPDVASDPYVGSPSLSSEGQRSNYLRWHVLPPPYAFMLFTQEKRRLVTAKSPNENNLRVSSHVRKVWRSLDAANKERKVDEATAVPRRKYPDYAYNPLDGRWRKQQEREPNEVTSKLENDSYGDPELQPSTSTTAAPGRSTPECQQQQHPPPSLPSQTHKLRATRAAWDSTVSLD</sequence>
<name>A0ACB8E1E5_DERSI</name>
<gene>
    <name evidence="1" type="ORF">HPB49_015223</name>
</gene>
<evidence type="ECO:0000313" key="2">
    <source>
        <dbReference type="Proteomes" id="UP000821865"/>
    </source>
</evidence>